<dbReference type="OrthoDB" id="285729at2759"/>
<keyword evidence="4" id="KW-0539">Nucleus</keyword>
<feature type="region of interest" description="Disordered" evidence="5">
    <location>
        <begin position="76"/>
        <end position="108"/>
    </location>
</feature>
<feature type="compositionally biased region" description="Basic residues" evidence="5">
    <location>
        <begin position="1"/>
        <end position="24"/>
    </location>
</feature>
<name>A0A8J2W1H3_9CRUS</name>
<keyword evidence="7" id="KW-1185">Reference proteome</keyword>
<organism evidence="6 7">
    <name type="scientific">Daphnia galeata</name>
    <dbReference type="NCBI Taxonomy" id="27404"/>
    <lineage>
        <taxon>Eukaryota</taxon>
        <taxon>Metazoa</taxon>
        <taxon>Ecdysozoa</taxon>
        <taxon>Arthropoda</taxon>
        <taxon>Crustacea</taxon>
        <taxon>Branchiopoda</taxon>
        <taxon>Diplostraca</taxon>
        <taxon>Cladocera</taxon>
        <taxon>Anomopoda</taxon>
        <taxon>Daphniidae</taxon>
        <taxon>Daphnia</taxon>
    </lineage>
</organism>
<dbReference type="GO" id="GO:0005730">
    <property type="term" value="C:nucleolus"/>
    <property type="evidence" value="ECO:0007669"/>
    <property type="project" value="UniProtKB-SubCell"/>
</dbReference>
<evidence type="ECO:0000313" key="7">
    <source>
        <dbReference type="Proteomes" id="UP000789390"/>
    </source>
</evidence>
<dbReference type="AlphaFoldDB" id="A0A8J2W1H3"/>
<evidence type="ECO:0000256" key="1">
    <source>
        <dbReference type="ARBA" id="ARBA00004604"/>
    </source>
</evidence>
<evidence type="ECO:0000256" key="4">
    <source>
        <dbReference type="ARBA" id="ARBA00023242"/>
    </source>
</evidence>
<dbReference type="EMBL" id="CAKKLH010000052">
    <property type="protein sequence ID" value="CAH0101128.1"/>
    <property type="molecule type" value="Genomic_DNA"/>
</dbReference>
<protein>
    <recommendedName>
        <fullName evidence="3">Nucleolar protein 16</fullName>
    </recommendedName>
</protein>
<evidence type="ECO:0000256" key="2">
    <source>
        <dbReference type="ARBA" id="ARBA00008479"/>
    </source>
</evidence>
<gene>
    <name evidence="6" type="ORF">DGAL_LOCUS3429</name>
</gene>
<dbReference type="Proteomes" id="UP000789390">
    <property type="component" value="Unassembled WGS sequence"/>
</dbReference>
<comment type="similarity">
    <text evidence="2">Belongs to the NOP16 family.</text>
</comment>
<feature type="region of interest" description="Disordered" evidence="5">
    <location>
        <begin position="1"/>
        <end position="33"/>
    </location>
</feature>
<dbReference type="Pfam" id="PF09420">
    <property type="entry name" value="Nop16"/>
    <property type="match status" value="1"/>
</dbReference>
<reference evidence="6" key="1">
    <citation type="submission" date="2021-11" db="EMBL/GenBank/DDBJ databases">
        <authorList>
            <person name="Schell T."/>
        </authorList>
    </citation>
    <scope>NUCLEOTIDE SEQUENCE</scope>
    <source>
        <strain evidence="6">M5</strain>
    </source>
</reference>
<proteinExistence type="inferred from homology"/>
<comment type="subcellular location">
    <subcellularLocation>
        <location evidence="1">Nucleus</location>
        <location evidence="1">Nucleolus</location>
    </subcellularLocation>
</comment>
<dbReference type="InterPro" id="IPR019002">
    <property type="entry name" value="Ribosome_biogenesis_Nop16"/>
</dbReference>
<dbReference type="PANTHER" id="PTHR13243">
    <property type="entry name" value="HSPC111 PROTEIN-RELATED"/>
    <property type="match status" value="1"/>
</dbReference>
<comment type="caution">
    <text evidence="6">The sequence shown here is derived from an EMBL/GenBank/DDBJ whole genome shotgun (WGS) entry which is preliminary data.</text>
</comment>
<evidence type="ECO:0000256" key="5">
    <source>
        <dbReference type="SAM" id="MobiDB-lite"/>
    </source>
</evidence>
<dbReference type="GO" id="GO:0042273">
    <property type="term" value="P:ribosomal large subunit biogenesis"/>
    <property type="evidence" value="ECO:0007669"/>
    <property type="project" value="TreeGrafter"/>
</dbReference>
<evidence type="ECO:0000313" key="6">
    <source>
        <dbReference type="EMBL" id="CAH0101128.1"/>
    </source>
</evidence>
<accession>A0A8J2W1H3</accession>
<evidence type="ECO:0000256" key="3">
    <source>
        <dbReference type="ARBA" id="ARBA00015522"/>
    </source>
</evidence>
<dbReference type="PANTHER" id="PTHR13243:SF1">
    <property type="entry name" value="NUCLEOLAR PROTEIN 16"/>
    <property type="match status" value="1"/>
</dbReference>
<sequence length="265" mass="30945">MVNNKKSRGRKKFRYHVDKKKLQKRLGNSQTSPGKHQLLNCMLLPAIKNSWRSNLLASRNLKVMVLVYDSNKSLSVSSQTTSAPEMSEPTAVVTELEQESNAPRTGTMRMPKEKVKWIEYLFEKHGEDLRVDEDNVKDEESSHSLPYPRRKLEQYFRTRRWKLKVSVLLSKHRKCCRLNNLSFIRRFIVGGRRGTTNPKNILTHPSPSLYALLSTYLRPEGDDVKKHRLVQYVFMNLTWRYGPRTNFVNIFATPEDFPVDMFAKA</sequence>